<dbReference type="EnsemblPlants" id="KRH26084">
    <property type="protein sequence ID" value="KRH26084"/>
    <property type="gene ID" value="GLYMA_12G151300"/>
</dbReference>
<keyword evidence="3" id="KW-1185">Reference proteome</keyword>
<dbReference type="PROSITE" id="PS51257">
    <property type="entry name" value="PROKAR_LIPOPROTEIN"/>
    <property type="match status" value="1"/>
</dbReference>
<protein>
    <submittedName>
        <fullName evidence="1 2">Uncharacterized protein</fullName>
    </submittedName>
</protein>
<reference evidence="1" key="3">
    <citation type="submission" date="2018-07" db="EMBL/GenBank/DDBJ databases">
        <title>WGS assembly of Glycine max.</title>
        <authorList>
            <person name="Schmutz J."/>
            <person name="Cannon S."/>
            <person name="Schlueter J."/>
            <person name="Ma J."/>
            <person name="Mitros T."/>
            <person name="Nelson W."/>
            <person name="Hyten D."/>
            <person name="Song Q."/>
            <person name="Thelen J."/>
            <person name="Cheng J."/>
            <person name="Xu D."/>
            <person name="Hellsten U."/>
            <person name="May G."/>
            <person name="Yu Y."/>
            <person name="Sakurai T."/>
            <person name="Umezawa T."/>
            <person name="Bhattacharyya M."/>
            <person name="Sandhu D."/>
            <person name="Valliyodan B."/>
            <person name="Lindquist E."/>
            <person name="Peto M."/>
            <person name="Grant D."/>
            <person name="Shu S."/>
            <person name="Goodstein D."/>
            <person name="Barry K."/>
            <person name="Futrell-Griggs M."/>
            <person name="Abernathy B."/>
            <person name="Du J."/>
            <person name="Tian Z."/>
            <person name="Zhu L."/>
            <person name="Gill N."/>
            <person name="Joshi T."/>
            <person name="Libault M."/>
            <person name="Sethuraman A."/>
            <person name="Zhang X."/>
            <person name="Shinozaki K."/>
            <person name="Nguyen H."/>
            <person name="Wing R."/>
            <person name="Cregan P."/>
            <person name="Specht J."/>
            <person name="Grimwood J."/>
            <person name="Rokhsar D."/>
            <person name="Stacey G."/>
            <person name="Shoemaker R."/>
            <person name="Jackson S."/>
        </authorList>
    </citation>
    <scope>NUCLEOTIDE SEQUENCE</scope>
    <source>
        <tissue evidence="1">Callus</tissue>
    </source>
</reference>
<evidence type="ECO:0000313" key="1">
    <source>
        <dbReference type="EMBL" id="KRH26084.1"/>
    </source>
</evidence>
<reference evidence="1 2" key="1">
    <citation type="journal article" date="2010" name="Nature">
        <title>Genome sequence of the palaeopolyploid soybean.</title>
        <authorList>
            <person name="Schmutz J."/>
            <person name="Cannon S.B."/>
            <person name="Schlueter J."/>
            <person name="Ma J."/>
            <person name="Mitros T."/>
            <person name="Nelson W."/>
            <person name="Hyten D.L."/>
            <person name="Song Q."/>
            <person name="Thelen J.J."/>
            <person name="Cheng J."/>
            <person name="Xu D."/>
            <person name="Hellsten U."/>
            <person name="May G.D."/>
            <person name="Yu Y."/>
            <person name="Sakurai T."/>
            <person name="Umezawa T."/>
            <person name="Bhattacharyya M.K."/>
            <person name="Sandhu D."/>
            <person name="Valliyodan B."/>
            <person name="Lindquist E."/>
            <person name="Peto M."/>
            <person name="Grant D."/>
            <person name="Shu S."/>
            <person name="Goodstein D."/>
            <person name="Barry K."/>
            <person name="Futrell-Griggs M."/>
            <person name="Abernathy B."/>
            <person name="Du J."/>
            <person name="Tian Z."/>
            <person name="Zhu L."/>
            <person name="Gill N."/>
            <person name="Joshi T."/>
            <person name="Libault M."/>
            <person name="Sethuraman A."/>
            <person name="Zhang X.-C."/>
            <person name="Shinozaki K."/>
            <person name="Nguyen H.T."/>
            <person name="Wing R.A."/>
            <person name="Cregan P."/>
            <person name="Specht J."/>
            <person name="Grimwood J."/>
            <person name="Rokhsar D."/>
            <person name="Stacey G."/>
            <person name="Shoemaker R.C."/>
            <person name="Jackson S.A."/>
        </authorList>
    </citation>
    <scope>NUCLEOTIDE SEQUENCE [LARGE SCALE GENOMIC DNA]</scope>
    <source>
        <strain evidence="2">cv. Williams 82</strain>
        <tissue evidence="1">Callus</tissue>
    </source>
</reference>
<evidence type="ECO:0000313" key="3">
    <source>
        <dbReference type="Proteomes" id="UP000008827"/>
    </source>
</evidence>
<reference evidence="2" key="2">
    <citation type="submission" date="2018-02" db="UniProtKB">
        <authorList>
            <consortium name="EnsemblPlants"/>
        </authorList>
    </citation>
    <scope>IDENTIFICATION</scope>
    <source>
        <strain evidence="2">Williams 82</strain>
    </source>
</reference>
<gene>
    <name evidence="1" type="ORF">GLYMA_12G151300</name>
</gene>
<evidence type="ECO:0000313" key="2">
    <source>
        <dbReference type="EnsemblPlants" id="KRH26084"/>
    </source>
</evidence>
<dbReference type="InParanoid" id="A0A0R0HIC7"/>
<accession>A0A0R0HIC7</accession>
<dbReference type="Gramene" id="KRH26084">
    <property type="protein sequence ID" value="KRH26084"/>
    <property type="gene ID" value="GLYMA_12G151300"/>
</dbReference>
<dbReference type="EMBL" id="CM000845">
    <property type="protein sequence ID" value="KRH26084.1"/>
    <property type="molecule type" value="Genomic_DNA"/>
</dbReference>
<dbReference type="Proteomes" id="UP000008827">
    <property type="component" value="Chromosome 12"/>
</dbReference>
<name>A0A0R0HIC7_SOYBN</name>
<organism evidence="1">
    <name type="scientific">Glycine max</name>
    <name type="common">Soybean</name>
    <name type="synonym">Glycine hispida</name>
    <dbReference type="NCBI Taxonomy" id="3847"/>
    <lineage>
        <taxon>Eukaryota</taxon>
        <taxon>Viridiplantae</taxon>
        <taxon>Streptophyta</taxon>
        <taxon>Embryophyta</taxon>
        <taxon>Tracheophyta</taxon>
        <taxon>Spermatophyta</taxon>
        <taxon>Magnoliopsida</taxon>
        <taxon>eudicotyledons</taxon>
        <taxon>Gunneridae</taxon>
        <taxon>Pentapetalae</taxon>
        <taxon>rosids</taxon>
        <taxon>fabids</taxon>
        <taxon>Fabales</taxon>
        <taxon>Fabaceae</taxon>
        <taxon>Papilionoideae</taxon>
        <taxon>50 kb inversion clade</taxon>
        <taxon>NPAAA clade</taxon>
        <taxon>indigoferoid/millettioid clade</taxon>
        <taxon>Phaseoleae</taxon>
        <taxon>Glycine</taxon>
        <taxon>Glycine subgen. Soja</taxon>
    </lineage>
</organism>
<dbReference type="AlphaFoldDB" id="A0A0R0HIC7"/>
<proteinExistence type="predicted"/>
<sequence>MLKFDLYVTLSSFLVYLLIVCYKLIPSTSFFSSCSLCIPHWLSNSRSLYLFSQNIDGVGDRGYTGVIFAVHHHVGPLELVVVKRSFFHHAFSASLTSSPSLNLPHLLAQNCDGIGDSGYTSVIFCNGPLSLDDADSTNITKKIQF</sequence>